<dbReference type="SUPFAM" id="SSF53098">
    <property type="entry name" value="Ribonuclease H-like"/>
    <property type="match status" value="1"/>
</dbReference>
<evidence type="ECO:0000259" key="1">
    <source>
        <dbReference type="PROSITE" id="PS50994"/>
    </source>
</evidence>
<keyword evidence="3" id="KW-1185">Reference proteome</keyword>
<dbReference type="InterPro" id="IPR036397">
    <property type="entry name" value="RNaseH_sf"/>
</dbReference>
<dbReference type="PANTHER" id="PTHR48475:SF1">
    <property type="entry name" value="RNASE H TYPE-1 DOMAIN-CONTAINING PROTEIN"/>
    <property type="match status" value="1"/>
</dbReference>
<evidence type="ECO:0000313" key="3">
    <source>
        <dbReference type="Proteomes" id="UP001293254"/>
    </source>
</evidence>
<sequence>MTSSNTRSGLIPYQKSLSQLLEKFEEVTFFHLSREKKKFADALPTLASMTKMWEEEPDGRPWYHDMLQYIKTREYPPGATEKENNSEAIHGVLPVAPWPFSMWGMDGPISPSNGHRFLIFAISYLTKWVEAVSYSSLTKKVMQKFLNKERICRYGLPERIITDNANAQNLNSARISLQAAEDPAS</sequence>
<feature type="domain" description="Integrase catalytic" evidence="1">
    <location>
        <begin position="93"/>
        <end position="185"/>
    </location>
</feature>
<evidence type="ECO:0000313" key="2">
    <source>
        <dbReference type="EMBL" id="KAK4412027.1"/>
    </source>
</evidence>
<dbReference type="InterPro" id="IPR012337">
    <property type="entry name" value="RNaseH-like_sf"/>
</dbReference>
<dbReference type="Gene3D" id="3.30.420.10">
    <property type="entry name" value="Ribonuclease H-like superfamily/Ribonuclease H"/>
    <property type="match status" value="1"/>
</dbReference>
<dbReference type="GO" id="GO:0015074">
    <property type="term" value="P:DNA integration"/>
    <property type="evidence" value="ECO:0007669"/>
    <property type="project" value="InterPro"/>
</dbReference>
<dbReference type="PROSITE" id="PS50994">
    <property type="entry name" value="INTEGRASE"/>
    <property type="match status" value="1"/>
</dbReference>
<dbReference type="AlphaFoldDB" id="A0AAE1XHK9"/>
<gene>
    <name evidence="2" type="ORF">Salat_2977200</name>
</gene>
<accession>A0AAE1XHK9</accession>
<proteinExistence type="predicted"/>
<dbReference type="Proteomes" id="UP001293254">
    <property type="component" value="Unassembled WGS sequence"/>
</dbReference>
<reference evidence="2" key="1">
    <citation type="submission" date="2020-06" db="EMBL/GenBank/DDBJ databases">
        <authorList>
            <person name="Li T."/>
            <person name="Hu X."/>
            <person name="Zhang T."/>
            <person name="Song X."/>
            <person name="Zhang H."/>
            <person name="Dai N."/>
            <person name="Sheng W."/>
            <person name="Hou X."/>
            <person name="Wei L."/>
        </authorList>
    </citation>
    <scope>NUCLEOTIDE SEQUENCE</scope>
    <source>
        <strain evidence="2">3651</strain>
        <tissue evidence="2">Leaf</tissue>
    </source>
</reference>
<dbReference type="GO" id="GO:0003676">
    <property type="term" value="F:nucleic acid binding"/>
    <property type="evidence" value="ECO:0007669"/>
    <property type="project" value="InterPro"/>
</dbReference>
<dbReference type="InterPro" id="IPR001584">
    <property type="entry name" value="Integrase_cat-core"/>
</dbReference>
<name>A0AAE1XHK9_9LAMI</name>
<dbReference type="PANTHER" id="PTHR48475">
    <property type="entry name" value="RIBONUCLEASE H"/>
    <property type="match status" value="1"/>
</dbReference>
<protein>
    <recommendedName>
        <fullName evidence="1">Integrase catalytic domain-containing protein</fullName>
    </recommendedName>
</protein>
<dbReference type="EMBL" id="JACGWO010000040">
    <property type="protein sequence ID" value="KAK4412027.1"/>
    <property type="molecule type" value="Genomic_DNA"/>
</dbReference>
<reference evidence="2" key="2">
    <citation type="journal article" date="2024" name="Plant">
        <title>Genomic evolution and insights into agronomic trait innovations of Sesamum species.</title>
        <authorList>
            <person name="Miao H."/>
            <person name="Wang L."/>
            <person name="Qu L."/>
            <person name="Liu H."/>
            <person name="Sun Y."/>
            <person name="Le M."/>
            <person name="Wang Q."/>
            <person name="Wei S."/>
            <person name="Zheng Y."/>
            <person name="Lin W."/>
            <person name="Duan Y."/>
            <person name="Cao H."/>
            <person name="Xiong S."/>
            <person name="Wang X."/>
            <person name="Wei L."/>
            <person name="Li C."/>
            <person name="Ma Q."/>
            <person name="Ju M."/>
            <person name="Zhao R."/>
            <person name="Li G."/>
            <person name="Mu C."/>
            <person name="Tian Q."/>
            <person name="Mei H."/>
            <person name="Zhang T."/>
            <person name="Gao T."/>
            <person name="Zhang H."/>
        </authorList>
    </citation>
    <scope>NUCLEOTIDE SEQUENCE</scope>
    <source>
        <strain evidence="2">3651</strain>
    </source>
</reference>
<comment type="caution">
    <text evidence="2">The sequence shown here is derived from an EMBL/GenBank/DDBJ whole genome shotgun (WGS) entry which is preliminary data.</text>
</comment>
<organism evidence="2 3">
    <name type="scientific">Sesamum alatum</name>
    <dbReference type="NCBI Taxonomy" id="300844"/>
    <lineage>
        <taxon>Eukaryota</taxon>
        <taxon>Viridiplantae</taxon>
        <taxon>Streptophyta</taxon>
        <taxon>Embryophyta</taxon>
        <taxon>Tracheophyta</taxon>
        <taxon>Spermatophyta</taxon>
        <taxon>Magnoliopsida</taxon>
        <taxon>eudicotyledons</taxon>
        <taxon>Gunneridae</taxon>
        <taxon>Pentapetalae</taxon>
        <taxon>asterids</taxon>
        <taxon>lamiids</taxon>
        <taxon>Lamiales</taxon>
        <taxon>Pedaliaceae</taxon>
        <taxon>Sesamum</taxon>
    </lineage>
</organism>